<proteinExistence type="predicted"/>
<keyword evidence="3" id="KW-1185">Reference proteome</keyword>
<evidence type="ECO:0000313" key="3">
    <source>
        <dbReference type="Proteomes" id="UP000520767"/>
    </source>
</evidence>
<organism evidence="2 3">
    <name type="scientific">Actinophytocola algeriensis</name>
    <dbReference type="NCBI Taxonomy" id="1768010"/>
    <lineage>
        <taxon>Bacteria</taxon>
        <taxon>Bacillati</taxon>
        <taxon>Actinomycetota</taxon>
        <taxon>Actinomycetes</taxon>
        <taxon>Pseudonocardiales</taxon>
        <taxon>Pseudonocardiaceae</taxon>
    </lineage>
</organism>
<keyword evidence="1" id="KW-0812">Transmembrane</keyword>
<gene>
    <name evidence="2" type="ORF">FHR82_003454</name>
</gene>
<dbReference type="AlphaFoldDB" id="A0A7W7Q5T1"/>
<comment type="caution">
    <text evidence="2">The sequence shown here is derived from an EMBL/GenBank/DDBJ whole genome shotgun (WGS) entry which is preliminary data.</text>
</comment>
<reference evidence="2 3" key="1">
    <citation type="submission" date="2020-08" db="EMBL/GenBank/DDBJ databases">
        <title>Genomic Encyclopedia of Type Strains, Phase III (KMG-III): the genomes of soil and plant-associated and newly described type strains.</title>
        <authorList>
            <person name="Whitman W."/>
        </authorList>
    </citation>
    <scope>NUCLEOTIDE SEQUENCE [LARGE SCALE GENOMIC DNA]</scope>
    <source>
        <strain evidence="2 3">CECT 8960</strain>
    </source>
</reference>
<evidence type="ECO:0000313" key="2">
    <source>
        <dbReference type="EMBL" id="MBB4907234.1"/>
    </source>
</evidence>
<keyword evidence="1" id="KW-0472">Membrane</keyword>
<protein>
    <submittedName>
        <fullName evidence="2">Uncharacterized protein</fullName>
    </submittedName>
</protein>
<sequence length="148" mass="16085">MLTNLLVGLVIAAVVLVFLYTPGPGQRLRHRAMYRVTRSEWQAGRAVVVLRVVDGSHAGLGPRWRSGTAVATPGRLEFTRFVGGMSFLKRPVTPVQVVAAGSPGPIRGLSRLWLDPDCRVTRLTTPTAVLEIAVQPPIPAEQVLGRMR</sequence>
<dbReference type="EMBL" id="JACHJQ010000003">
    <property type="protein sequence ID" value="MBB4907234.1"/>
    <property type="molecule type" value="Genomic_DNA"/>
</dbReference>
<feature type="transmembrane region" description="Helical" evidence="1">
    <location>
        <begin position="6"/>
        <end position="23"/>
    </location>
</feature>
<accession>A0A7W7Q5T1</accession>
<name>A0A7W7Q5T1_9PSEU</name>
<evidence type="ECO:0000256" key="1">
    <source>
        <dbReference type="SAM" id="Phobius"/>
    </source>
</evidence>
<dbReference type="RefSeq" id="WP_184811337.1">
    <property type="nucleotide sequence ID" value="NZ_JACHJQ010000003.1"/>
</dbReference>
<keyword evidence="1" id="KW-1133">Transmembrane helix</keyword>
<dbReference type="Proteomes" id="UP000520767">
    <property type="component" value="Unassembled WGS sequence"/>
</dbReference>